<dbReference type="Pfam" id="PF20414">
    <property type="entry name" value="DUF6698"/>
    <property type="match status" value="1"/>
</dbReference>
<comment type="caution">
    <text evidence="1">The sequence shown here is derived from an EMBL/GenBank/DDBJ whole genome shotgun (WGS) entry which is preliminary data.</text>
</comment>
<gene>
    <name evidence="1" type="ORF">V5O48_013284</name>
</gene>
<feature type="non-terminal residue" evidence="1">
    <location>
        <position position="1"/>
    </location>
</feature>
<name>A0ABR3F0J1_9AGAR</name>
<keyword evidence="2" id="KW-1185">Reference proteome</keyword>
<protein>
    <submittedName>
        <fullName evidence="1">Uncharacterized protein</fullName>
    </submittedName>
</protein>
<sequence>FINHCAAKEDGDGFLHVLNEMHHEANQALYNDNKNLKREMHLLISPDPFTKFSHIQDWHPKTKADRGLKNELVCKYWMTRVDMLAFKVGNPDQQKQIIEKYQDPDFELKADCLPVFIYDVDKIDPVKANAGLFLSPFLIRCAQYILTGPTSVGQPPKLKPVVSATVRGDNAHIMRIAEVTPPFIFYVCCVARFAMSTVPYWGEWDGSFSLFEFWDQLEYSFNDQSGAWQRNVLRFWNLKVFGAARGRGDYPVAVRRPQVESDSDVLRRQRDEERAAEAAAAVIFSDDA</sequence>
<evidence type="ECO:0000313" key="1">
    <source>
        <dbReference type="EMBL" id="KAL0568692.1"/>
    </source>
</evidence>
<reference evidence="1 2" key="1">
    <citation type="submission" date="2024-02" db="EMBL/GenBank/DDBJ databases">
        <title>A draft genome for the cacao thread blight pathogen Marasmius crinis-equi.</title>
        <authorList>
            <person name="Cohen S.P."/>
            <person name="Baruah I.K."/>
            <person name="Amoako-Attah I."/>
            <person name="Bukari Y."/>
            <person name="Meinhardt L.W."/>
            <person name="Bailey B.A."/>
        </authorList>
    </citation>
    <scope>NUCLEOTIDE SEQUENCE [LARGE SCALE GENOMIC DNA]</scope>
    <source>
        <strain evidence="1 2">GH-76</strain>
    </source>
</reference>
<dbReference type="InterPro" id="IPR046521">
    <property type="entry name" value="DUF6698"/>
</dbReference>
<evidence type="ECO:0000313" key="2">
    <source>
        <dbReference type="Proteomes" id="UP001465976"/>
    </source>
</evidence>
<dbReference type="Proteomes" id="UP001465976">
    <property type="component" value="Unassembled WGS sequence"/>
</dbReference>
<proteinExistence type="predicted"/>
<organism evidence="1 2">
    <name type="scientific">Marasmius crinis-equi</name>
    <dbReference type="NCBI Taxonomy" id="585013"/>
    <lineage>
        <taxon>Eukaryota</taxon>
        <taxon>Fungi</taxon>
        <taxon>Dikarya</taxon>
        <taxon>Basidiomycota</taxon>
        <taxon>Agaricomycotina</taxon>
        <taxon>Agaricomycetes</taxon>
        <taxon>Agaricomycetidae</taxon>
        <taxon>Agaricales</taxon>
        <taxon>Marasmiineae</taxon>
        <taxon>Marasmiaceae</taxon>
        <taxon>Marasmius</taxon>
    </lineage>
</organism>
<dbReference type="EMBL" id="JBAHYK010001277">
    <property type="protein sequence ID" value="KAL0568692.1"/>
    <property type="molecule type" value="Genomic_DNA"/>
</dbReference>
<accession>A0ABR3F0J1</accession>